<evidence type="ECO:0000259" key="9">
    <source>
        <dbReference type="PROSITE" id="PS51767"/>
    </source>
</evidence>
<sequence length="420" mass="45254">MAASYFLTSLTLIIALCCGPCLAAFFYNQSASIIPTHDEGCVHLPIIHSTKLRPHEKRGVQLQLANRSDVAYYAQLSIGTPPQPVFVQLDTGSFELWVNPDCDTVSGSDAVFCDRIGFYDVNRSSTVTQMGTNKTLRYGIGSANISYVRDTITLAGSTTALEDVQFGVATSSENAFSGILGIGYGNGIATRYPNFVDQLYDQNATRVKAYTLALGSKEAEEGVIVFGGVDTSKFAGPLTMLPIIPAEQSPDKVPRFWVNMTSITFGIDSGRQPYEGSNIPVFLDSGSTMTLLPPNLTADIARDFGSPVPDDNGFFRVDCAFTEMEGTVDFSFDGGLVVKVPYKEMIREVEGNSGNKACFLGITPSSSFTLLGDTFLRSAYTVFDLENDAIWMTQAANCGSTPAALRNVNDLETLRGACGL</sequence>
<proteinExistence type="inferred from homology"/>
<dbReference type="GO" id="GO:0004190">
    <property type="term" value="F:aspartic-type endopeptidase activity"/>
    <property type="evidence" value="ECO:0007669"/>
    <property type="project" value="UniProtKB-KW"/>
</dbReference>
<keyword evidence="5" id="KW-0378">Hydrolase</keyword>
<dbReference type="PRINTS" id="PR00792">
    <property type="entry name" value="PEPSIN"/>
</dbReference>
<feature type="active site" evidence="6">
    <location>
        <position position="90"/>
    </location>
</feature>
<feature type="signal peptide" evidence="8">
    <location>
        <begin position="1"/>
        <end position="23"/>
    </location>
</feature>
<dbReference type="InterPro" id="IPR001461">
    <property type="entry name" value="Aspartic_peptidase_A1"/>
</dbReference>
<dbReference type="InterPro" id="IPR033121">
    <property type="entry name" value="PEPTIDASE_A1"/>
</dbReference>
<feature type="non-terminal residue" evidence="10">
    <location>
        <position position="420"/>
    </location>
</feature>
<feature type="chain" id="PRO_5042817644" evidence="8">
    <location>
        <begin position="24"/>
        <end position="420"/>
    </location>
</feature>
<dbReference type="SUPFAM" id="SSF50630">
    <property type="entry name" value="Acid proteases"/>
    <property type="match status" value="1"/>
</dbReference>
<keyword evidence="4" id="KW-0064">Aspartyl protease</keyword>
<feature type="domain" description="Peptidase A1" evidence="9">
    <location>
        <begin position="72"/>
        <end position="393"/>
    </location>
</feature>
<reference evidence="10" key="2">
    <citation type="submission" date="2023-05" db="EMBL/GenBank/DDBJ databases">
        <authorList>
            <consortium name="Lawrence Berkeley National Laboratory"/>
            <person name="Steindorff A."/>
            <person name="Hensen N."/>
            <person name="Bonometti L."/>
            <person name="Westerberg I."/>
            <person name="Brannstrom I.O."/>
            <person name="Guillou S."/>
            <person name="Cros-Aarteil S."/>
            <person name="Calhoun S."/>
            <person name="Haridas S."/>
            <person name="Kuo A."/>
            <person name="Mondo S."/>
            <person name="Pangilinan J."/>
            <person name="Riley R."/>
            <person name="Labutti K."/>
            <person name="Andreopoulos B."/>
            <person name="Lipzen A."/>
            <person name="Chen C."/>
            <person name="Yanf M."/>
            <person name="Daum C."/>
            <person name="Ng V."/>
            <person name="Clum A."/>
            <person name="Ohm R."/>
            <person name="Martin F."/>
            <person name="Silar P."/>
            <person name="Natvig D."/>
            <person name="Lalanne C."/>
            <person name="Gautier V."/>
            <person name="Ament-Velasquez S.L."/>
            <person name="Kruys A."/>
            <person name="Hutchinson M.I."/>
            <person name="Powell A.J."/>
            <person name="Barry K."/>
            <person name="Miller A.N."/>
            <person name="Grigoriev I.V."/>
            <person name="Debuchy R."/>
            <person name="Gladieux P."/>
            <person name="Thoren M.H."/>
            <person name="Johannesson H."/>
        </authorList>
    </citation>
    <scope>NUCLEOTIDE SEQUENCE</scope>
    <source>
        <strain evidence="10">PSN293</strain>
    </source>
</reference>
<dbReference type="PANTHER" id="PTHR47966:SF65">
    <property type="entry name" value="ASPARTIC-TYPE ENDOPEPTIDASE"/>
    <property type="match status" value="1"/>
</dbReference>
<evidence type="ECO:0000313" key="11">
    <source>
        <dbReference type="Proteomes" id="UP001301769"/>
    </source>
</evidence>
<dbReference type="Gene3D" id="2.40.70.10">
    <property type="entry name" value="Acid Proteases"/>
    <property type="match status" value="2"/>
</dbReference>
<comment type="similarity">
    <text evidence="1">Belongs to the peptidase A1 family.</text>
</comment>
<evidence type="ECO:0000256" key="1">
    <source>
        <dbReference type="ARBA" id="ARBA00007447"/>
    </source>
</evidence>
<dbReference type="InterPro" id="IPR021109">
    <property type="entry name" value="Peptidase_aspartic_dom_sf"/>
</dbReference>
<dbReference type="PANTHER" id="PTHR47966">
    <property type="entry name" value="BETA-SITE APP-CLEAVING ENZYME, ISOFORM A-RELATED"/>
    <property type="match status" value="1"/>
</dbReference>
<keyword evidence="2" id="KW-0645">Protease</keyword>
<keyword evidence="3 8" id="KW-0732">Signal</keyword>
<evidence type="ECO:0000256" key="3">
    <source>
        <dbReference type="ARBA" id="ARBA00022729"/>
    </source>
</evidence>
<evidence type="ECO:0000256" key="4">
    <source>
        <dbReference type="ARBA" id="ARBA00022750"/>
    </source>
</evidence>
<dbReference type="PROSITE" id="PS51767">
    <property type="entry name" value="PEPTIDASE_A1"/>
    <property type="match status" value="1"/>
</dbReference>
<reference evidence="10" key="1">
    <citation type="journal article" date="2023" name="Mol. Phylogenet. Evol.">
        <title>Genome-scale phylogeny and comparative genomics of the fungal order Sordariales.</title>
        <authorList>
            <person name="Hensen N."/>
            <person name="Bonometti L."/>
            <person name="Westerberg I."/>
            <person name="Brannstrom I.O."/>
            <person name="Guillou S."/>
            <person name="Cros-Aarteil S."/>
            <person name="Calhoun S."/>
            <person name="Haridas S."/>
            <person name="Kuo A."/>
            <person name="Mondo S."/>
            <person name="Pangilinan J."/>
            <person name="Riley R."/>
            <person name="LaButti K."/>
            <person name="Andreopoulos B."/>
            <person name="Lipzen A."/>
            <person name="Chen C."/>
            <person name="Yan M."/>
            <person name="Daum C."/>
            <person name="Ng V."/>
            <person name="Clum A."/>
            <person name="Steindorff A."/>
            <person name="Ohm R.A."/>
            <person name="Martin F."/>
            <person name="Silar P."/>
            <person name="Natvig D.O."/>
            <person name="Lalanne C."/>
            <person name="Gautier V."/>
            <person name="Ament-Velasquez S.L."/>
            <person name="Kruys A."/>
            <person name="Hutchinson M.I."/>
            <person name="Powell A.J."/>
            <person name="Barry K."/>
            <person name="Miller A.N."/>
            <person name="Grigoriev I.V."/>
            <person name="Debuchy R."/>
            <person name="Gladieux P."/>
            <person name="Hiltunen Thoren M."/>
            <person name="Johannesson H."/>
        </authorList>
    </citation>
    <scope>NUCLEOTIDE SEQUENCE</scope>
    <source>
        <strain evidence="10">PSN293</strain>
    </source>
</reference>
<dbReference type="Pfam" id="PF00026">
    <property type="entry name" value="Asp"/>
    <property type="match status" value="1"/>
</dbReference>
<feature type="active site" evidence="6">
    <location>
        <position position="284"/>
    </location>
</feature>
<feature type="disulfide bond" evidence="7">
    <location>
        <begin position="319"/>
        <end position="358"/>
    </location>
</feature>
<evidence type="ECO:0000256" key="2">
    <source>
        <dbReference type="ARBA" id="ARBA00022670"/>
    </source>
</evidence>
<dbReference type="InterPro" id="IPR033876">
    <property type="entry name" value="SAP-like"/>
</dbReference>
<accession>A0AAN7B6F2</accession>
<evidence type="ECO:0000256" key="5">
    <source>
        <dbReference type="ARBA" id="ARBA00022801"/>
    </source>
</evidence>
<dbReference type="AlphaFoldDB" id="A0AAN7B6F2"/>
<evidence type="ECO:0000313" key="10">
    <source>
        <dbReference type="EMBL" id="KAK4212019.1"/>
    </source>
</evidence>
<gene>
    <name evidence="10" type="ORF">QBC37DRAFT_251672</name>
</gene>
<evidence type="ECO:0000256" key="8">
    <source>
        <dbReference type="SAM" id="SignalP"/>
    </source>
</evidence>
<dbReference type="EMBL" id="MU858136">
    <property type="protein sequence ID" value="KAK4212019.1"/>
    <property type="molecule type" value="Genomic_DNA"/>
</dbReference>
<dbReference type="CDD" id="cd05474">
    <property type="entry name" value="SAP_like"/>
    <property type="match status" value="1"/>
</dbReference>
<keyword evidence="7" id="KW-1015">Disulfide bond</keyword>
<protein>
    <submittedName>
        <fullName evidence="10">Aspartic-type endopeptidase</fullName>
    </submittedName>
</protein>
<dbReference type="GO" id="GO:0006508">
    <property type="term" value="P:proteolysis"/>
    <property type="evidence" value="ECO:0007669"/>
    <property type="project" value="UniProtKB-KW"/>
</dbReference>
<dbReference type="Proteomes" id="UP001301769">
    <property type="component" value="Unassembled WGS sequence"/>
</dbReference>
<keyword evidence="11" id="KW-1185">Reference proteome</keyword>
<evidence type="ECO:0000256" key="6">
    <source>
        <dbReference type="PIRSR" id="PIRSR601461-1"/>
    </source>
</evidence>
<name>A0AAN7B6F2_9PEZI</name>
<evidence type="ECO:0000256" key="7">
    <source>
        <dbReference type="PIRSR" id="PIRSR601461-2"/>
    </source>
</evidence>
<comment type="caution">
    <text evidence="10">The sequence shown here is derived from an EMBL/GenBank/DDBJ whole genome shotgun (WGS) entry which is preliminary data.</text>
</comment>
<organism evidence="10 11">
    <name type="scientific">Rhypophila decipiens</name>
    <dbReference type="NCBI Taxonomy" id="261697"/>
    <lineage>
        <taxon>Eukaryota</taxon>
        <taxon>Fungi</taxon>
        <taxon>Dikarya</taxon>
        <taxon>Ascomycota</taxon>
        <taxon>Pezizomycotina</taxon>
        <taxon>Sordariomycetes</taxon>
        <taxon>Sordariomycetidae</taxon>
        <taxon>Sordariales</taxon>
        <taxon>Naviculisporaceae</taxon>
        <taxon>Rhypophila</taxon>
    </lineage>
</organism>